<accession>A0A382WI60</accession>
<evidence type="ECO:0008006" key="2">
    <source>
        <dbReference type="Google" id="ProtNLM"/>
    </source>
</evidence>
<dbReference type="GO" id="GO:0030170">
    <property type="term" value="F:pyridoxal phosphate binding"/>
    <property type="evidence" value="ECO:0007669"/>
    <property type="project" value="TreeGrafter"/>
</dbReference>
<protein>
    <recommendedName>
        <fullName evidence="2">Glycine dehydrogenase (aminomethyl-transferring)</fullName>
    </recommendedName>
</protein>
<dbReference type="PANTHER" id="PTHR11773:SF1">
    <property type="entry name" value="GLYCINE DEHYDROGENASE (DECARBOXYLATING), MITOCHONDRIAL"/>
    <property type="match status" value="1"/>
</dbReference>
<evidence type="ECO:0000313" key="1">
    <source>
        <dbReference type="EMBL" id="SVD58616.1"/>
    </source>
</evidence>
<dbReference type="GO" id="GO:0016594">
    <property type="term" value="F:glycine binding"/>
    <property type="evidence" value="ECO:0007669"/>
    <property type="project" value="TreeGrafter"/>
</dbReference>
<proteinExistence type="predicted"/>
<organism evidence="1">
    <name type="scientific">marine metagenome</name>
    <dbReference type="NCBI Taxonomy" id="408172"/>
    <lineage>
        <taxon>unclassified sequences</taxon>
        <taxon>metagenomes</taxon>
        <taxon>ecological metagenomes</taxon>
    </lineage>
</organism>
<dbReference type="AlphaFoldDB" id="A0A382WI60"/>
<dbReference type="GO" id="GO:0004375">
    <property type="term" value="F:glycine dehydrogenase (decarboxylating) activity"/>
    <property type="evidence" value="ECO:0007669"/>
    <property type="project" value="InterPro"/>
</dbReference>
<dbReference type="EMBL" id="UINC01160136">
    <property type="protein sequence ID" value="SVD58616.1"/>
    <property type="molecule type" value="Genomic_DNA"/>
</dbReference>
<dbReference type="GO" id="GO:0005960">
    <property type="term" value="C:glycine cleavage complex"/>
    <property type="evidence" value="ECO:0007669"/>
    <property type="project" value="TreeGrafter"/>
</dbReference>
<reference evidence="1" key="1">
    <citation type="submission" date="2018-05" db="EMBL/GenBank/DDBJ databases">
        <authorList>
            <person name="Lanie J.A."/>
            <person name="Ng W.-L."/>
            <person name="Kazmierczak K.M."/>
            <person name="Andrzejewski T.M."/>
            <person name="Davidsen T.M."/>
            <person name="Wayne K.J."/>
            <person name="Tettelin H."/>
            <person name="Glass J.I."/>
            <person name="Rusch D."/>
            <person name="Podicherti R."/>
            <person name="Tsui H.-C.T."/>
            <person name="Winkler M.E."/>
        </authorList>
    </citation>
    <scope>NUCLEOTIDE SEQUENCE</scope>
</reference>
<sequence>FIKNEIKDVMDGKLDAEDNPLKNAPHTALHVTSDDWNHPYDRKQAAYPAPWLRQYKYWPTVGRIDNAFGDRNLICTCPIMDEYTD</sequence>
<gene>
    <name evidence="1" type="ORF">METZ01_LOCUS411470</name>
</gene>
<dbReference type="PANTHER" id="PTHR11773">
    <property type="entry name" value="GLYCINE DEHYDROGENASE, DECARBOXYLATING"/>
    <property type="match status" value="1"/>
</dbReference>
<feature type="non-terminal residue" evidence="1">
    <location>
        <position position="1"/>
    </location>
</feature>
<dbReference type="InterPro" id="IPR020581">
    <property type="entry name" value="GDC_P"/>
</dbReference>
<dbReference type="GO" id="GO:0019464">
    <property type="term" value="P:glycine decarboxylation via glycine cleavage system"/>
    <property type="evidence" value="ECO:0007669"/>
    <property type="project" value="TreeGrafter"/>
</dbReference>
<dbReference type="GO" id="GO:0005829">
    <property type="term" value="C:cytosol"/>
    <property type="evidence" value="ECO:0007669"/>
    <property type="project" value="TreeGrafter"/>
</dbReference>
<name>A0A382WI60_9ZZZZ</name>